<evidence type="ECO:0008006" key="3">
    <source>
        <dbReference type="Google" id="ProtNLM"/>
    </source>
</evidence>
<evidence type="ECO:0000313" key="1">
    <source>
        <dbReference type="EMBL" id="ELY53906.1"/>
    </source>
</evidence>
<comment type="caution">
    <text evidence="1">The sequence shown here is derived from an EMBL/GenBank/DDBJ whole genome shotgun (WGS) entry which is preliminary data.</text>
</comment>
<accession>L9WXI6</accession>
<dbReference type="OrthoDB" id="197906at2157"/>
<keyword evidence="2" id="KW-1185">Reference proteome</keyword>
<evidence type="ECO:0000313" key="2">
    <source>
        <dbReference type="Proteomes" id="UP000011688"/>
    </source>
</evidence>
<sequence>MEDQRRDGLLPDDGGLGYTLRRLPVQAYWRLAPRYARLRRDHDVDRYAAPTDPYRVIRIDPDRIVRHTNRPYPPWEGTVGRCGSVARGDWDRPSEDYRKPPRFEDRLEFEAFRAHFEDGIPWAETAYIRDKAERVEAGEKESRYGDTLDEIVDFYRGYDALYESIASEGYRSQRELLARGEERKRFLTAIGNEVAIDVARDGEPLFVDGSHRLSIAKLLELDAIPVVCYYRHADWMRVREAVHAADSPADLDEDRRQLLAADHFDLRDLAPPA</sequence>
<dbReference type="STRING" id="1227497.C491_20557"/>
<reference evidence="1 2" key="1">
    <citation type="journal article" date="2014" name="PLoS Genet.">
        <title>Phylogenetically driven sequencing of extremely halophilic archaea reveals strategies for static and dynamic osmo-response.</title>
        <authorList>
            <person name="Becker E.A."/>
            <person name="Seitzer P.M."/>
            <person name="Tritt A."/>
            <person name="Larsen D."/>
            <person name="Krusor M."/>
            <person name="Yao A.I."/>
            <person name="Wu D."/>
            <person name="Madern D."/>
            <person name="Eisen J.A."/>
            <person name="Darling A.E."/>
            <person name="Facciotti M.T."/>
        </authorList>
    </citation>
    <scope>NUCLEOTIDE SEQUENCE [LARGE SCALE GENOMIC DNA]</scope>
    <source>
        <strain evidence="1 2">DSM 10524</strain>
    </source>
</reference>
<gene>
    <name evidence="1" type="ORF">C491_20557</name>
</gene>
<proteinExistence type="predicted"/>
<dbReference type="EMBL" id="AOIB01000039">
    <property type="protein sequence ID" value="ELY53906.1"/>
    <property type="molecule type" value="Genomic_DNA"/>
</dbReference>
<dbReference type="Proteomes" id="UP000011688">
    <property type="component" value="Unassembled WGS sequence"/>
</dbReference>
<name>L9WXI6_9EURY</name>
<dbReference type="SUPFAM" id="SSF110849">
    <property type="entry name" value="ParB/Sulfiredoxin"/>
    <property type="match status" value="1"/>
</dbReference>
<dbReference type="InterPro" id="IPR036086">
    <property type="entry name" value="ParB/Sulfiredoxin_sf"/>
</dbReference>
<dbReference type="AlphaFoldDB" id="L9WXI6"/>
<dbReference type="eggNOG" id="arCOG10332">
    <property type="taxonomic scope" value="Archaea"/>
</dbReference>
<protein>
    <recommendedName>
        <fullName evidence="3">ParB/Sulfiredoxin domain-containing protein</fullName>
    </recommendedName>
</protein>
<organism evidence="1 2">
    <name type="scientific">Natronococcus amylolyticus DSM 10524</name>
    <dbReference type="NCBI Taxonomy" id="1227497"/>
    <lineage>
        <taxon>Archaea</taxon>
        <taxon>Methanobacteriati</taxon>
        <taxon>Methanobacteriota</taxon>
        <taxon>Stenosarchaea group</taxon>
        <taxon>Halobacteria</taxon>
        <taxon>Halobacteriales</taxon>
        <taxon>Natrialbaceae</taxon>
        <taxon>Natronococcus</taxon>
    </lineage>
</organism>
<dbReference type="RefSeq" id="WP_005559662.1">
    <property type="nucleotide sequence ID" value="NZ_AOIB01000039.1"/>
</dbReference>